<evidence type="ECO:0000313" key="3">
    <source>
        <dbReference type="Proteomes" id="UP000028123"/>
    </source>
</evidence>
<dbReference type="EMBL" id="JNVM01000004">
    <property type="protein sequence ID" value="KEQ27066.1"/>
    <property type="molecule type" value="Genomic_DNA"/>
</dbReference>
<reference evidence="2 3" key="1">
    <citation type="submission" date="2014-06" db="EMBL/GenBank/DDBJ databases">
        <title>Draft genome sequence of Paenibacillus sp. MSt1.</title>
        <authorList>
            <person name="Aw Y.K."/>
            <person name="Ong K.S."/>
            <person name="Gan H.M."/>
            <person name="Lee S.M."/>
        </authorList>
    </citation>
    <scope>NUCLEOTIDE SEQUENCE [LARGE SCALE GENOMIC DNA]</scope>
    <source>
        <strain evidence="2 3">MSt1</strain>
    </source>
</reference>
<feature type="region of interest" description="Disordered" evidence="1">
    <location>
        <begin position="1"/>
        <end position="21"/>
    </location>
</feature>
<comment type="caution">
    <text evidence="2">The sequence shown here is derived from an EMBL/GenBank/DDBJ whole genome shotgun (WGS) entry which is preliminary data.</text>
</comment>
<evidence type="ECO:0000256" key="1">
    <source>
        <dbReference type="SAM" id="MobiDB-lite"/>
    </source>
</evidence>
<dbReference type="RefSeq" id="WP_036676871.1">
    <property type="nucleotide sequence ID" value="NZ_JNVM01000004.1"/>
</dbReference>
<dbReference type="Proteomes" id="UP000028123">
    <property type="component" value="Unassembled WGS sequence"/>
</dbReference>
<sequence length="83" mass="9437">MSSLKKDIKAPSAEVKQASKAWHNHVSPVDWSMINNFDGNTRNMNHMYHKPGLFSLSMPNLLSPFTDWGGQKDIDRKLRAVLV</sequence>
<dbReference type="AlphaFoldDB" id="A0A081P8P3"/>
<keyword evidence="3" id="KW-1185">Reference proteome</keyword>
<proteinExistence type="predicted"/>
<name>A0A081P8P3_9BACL</name>
<evidence type="ECO:0000313" key="2">
    <source>
        <dbReference type="EMBL" id="KEQ27066.1"/>
    </source>
</evidence>
<gene>
    <name evidence="2" type="ORF">ET33_24565</name>
</gene>
<organism evidence="2 3">
    <name type="scientific">Paenibacillus tyrfis</name>
    <dbReference type="NCBI Taxonomy" id="1501230"/>
    <lineage>
        <taxon>Bacteria</taxon>
        <taxon>Bacillati</taxon>
        <taxon>Bacillota</taxon>
        <taxon>Bacilli</taxon>
        <taxon>Bacillales</taxon>
        <taxon>Paenibacillaceae</taxon>
        <taxon>Paenibacillus</taxon>
    </lineage>
</organism>
<accession>A0A081P8P3</accession>
<protein>
    <submittedName>
        <fullName evidence="2">Uncharacterized protein</fullName>
    </submittedName>
</protein>